<dbReference type="EMBL" id="UZAE01000797">
    <property type="protein sequence ID" value="VDN97714.1"/>
    <property type="molecule type" value="Genomic_DNA"/>
</dbReference>
<dbReference type="InterPro" id="IPR002048">
    <property type="entry name" value="EF_hand_dom"/>
</dbReference>
<dbReference type="GO" id="GO:0030286">
    <property type="term" value="C:dynein complex"/>
    <property type="evidence" value="ECO:0007669"/>
    <property type="project" value="InterPro"/>
</dbReference>
<reference evidence="2 3" key="2">
    <citation type="submission" date="2018-11" db="EMBL/GenBank/DDBJ databases">
        <authorList>
            <consortium name="Pathogen Informatics"/>
        </authorList>
    </citation>
    <scope>NUCLEOTIDE SEQUENCE [LARGE SCALE GENOMIC DNA]</scope>
</reference>
<organism evidence="4">
    <name type="scientific">Rodentolepis nana</name>
    <name type="common">Dwarf tapeworm</name>
    <name type="synonym">Hymenolepis nana</name>
    <dbReference type="NCBI Taxonomy" id="102285"/>
    <lineage>
        <taxon>Eukaryota</taxon>
        <taxon>Metazoa</taxon>
        <taxon>Spiralia</taxon>
        <taxon>Lophotrochozoa</taxon>
        <taxon>Platyhelminthes</taxon>
        <taxon>Cestoda</taxon>
        <taxon>Eucestoda</taxon>
        <taxon>Cyclophyllidea</taxon>
        <taxon>Hymenolepididae</taxon>
        <taxon>Rodentolepis</taxon>
    </lineage>
</organism>
<dbReference type="Gene3D" id="3.30.740.10">
    <property type="entry name" value="Protein Inhibitor Of Neuronal Nitric Oxide Synthase"/>
    <property type="match status" value="1"/>
</dbReference>
<protein>
    <submittedName>
        <fullName evidence="4">EF-hand domain-containing protein</fullName>
    </submittedName>
</protein>
<dbReference type="Proteomes" id="UP000278807">
    <property type="component" value="Unassembled WGS sequence"/>
</dbReference>
<dbReference type="Pfam" id="PF01221">
    <property type="entry name" value="Dynein_light"/>
    <property type="match status" value="1"/>
</dbReference>
<dbReference type="GO" id="GO:0005509">
    <property type="term" value="F:calcium ion binding"/>
    <property type="evidence" value="ECO:0007669"/>
    <property type="project" value="InterPro"/>
</dbReference>
<dbReference type="CDD" id="cd21454">
    <property type="entry name" value="DLC-like_TAL"/>
    <property type="match status" value="1"/>
</dbReference>
<dbReference type="SMART" id="SM01375">
    <property type="entry name" value="Dynein_light"/>
    <property type="match status" value="1"/>
</dbReference>
<dbReference type="InterPro" id="IPR037177">
    <property type="entry name" value="DLC_sf"/>
</dbReference>
<dbReference type="STRING" id="102285.A0A0R3T477"/>
<keyword evidence="3" id="KW-1185">Reference proteome</keyword>
<dbReference type="PROSITE" id="PS50222">
    <property type="entry name" value="EF_HAND_2"/>
    <property type="match status" value="1"/>
</dbReference>
<feature type="domain" description="EF-hand" evidence="1">
    <location>
        <begin position="33"/>
        <end position="68"/>
    </location>
</feature>
<dbReference type="AlphaFoldDB" id="A0A0R3T477"/>
<reference evidence="4" key="1">
    <citation type="submission" date="2017-02" db="UniProtKB">
        <authorList>
            <consortium name="WormBaseParasite"/>
        </authorList>
    </citation>
    <scope>IDENTIFICATION</scope>
</reference>
<sequence length="170" mass="20038">MADYKTIFFSIDKEKNHYITIKDLEDYVKENRMSPTVVERWIRLFDPKGTGKITLEAFCETLQEDMDELLKQYPSVTVQQIQIIEQEMSERMMEDILKATRKAVEENPGDLQRQAEKIKVHAENRYGEVWHVFIVNGSNGYFYSHMPNHSLSFFFSGNHYIIFCTPSMAH</sequence>
<evidence type="ECO:0000259" key="1">
    <source>
        <dbReference type="PROSITE" id="PS50222"/>
    </source>
</evidence>
<evidence type="ECO:0000313" key="2">
    <source>
        <dbReference type="EMBL" id="VDN97714.1"/>
    </source>
</evidence>
<dbReference type="OrthoDB" id="26525at2759"/>
<dbReference type="SUPFAM" id="SSF47473">
    <property type="entry name" value="EF-hand"/>
    <property type="match status" value="1"/>
</dbReference>
<proteinExistence type="predicted"/>
<name>A0A0R3T477_RODNA</name>
<gene>
    <name evidence="2" type="ORF">HNAJ_LOCUS1855</name>
</gene>
<evidence type="ECO:0000313" key="4">
    <source>
        <dbReference type="WBParaSite" id="HNAJ_0000185601-mRNA-1"/>
    </source>
</evidence>
<dbReference type="SUPFAM" id="SSF54648">
    <property type="entry name" value="DLC"/>
    <property type="match status" value="1"/>
</dbReference>
<dbReference type="Pfam" id="PF13499">
    <property type="entry name" value="EF-hand_7"/>
    <property type="match status" value="1"/>
</dbReference>
<dbReference type="InterPro" id="IPR011992">
    <property type="entry name" value="EF-hand-dom_pair"/>
</dbReference>
<evidence type="ECO:0000313" key="3">
    <source>
        <dbReference type="Proteomes" id="UP000278807"/>
    </source>
</evidence>
<dbReference type="GO" id="GO:0007017">
    <property type="term" value="P:microtubule-based process"/>
    <property type="evidence" value="ECO:0007669"/>
    <property type="project" value="InterPro"/>
</dbReference>
<accession>A0A0R3T477</accession>
<dbReference type="InterPro" id="IPR001372">
    <property type="entry name" value="Dynein_light_chain_typ-1/2"/>
</dbReference>
<dbReference type="WBParaSite" id="HNAJ_0000185601-mRNA-1">
    <property type="protein sequence ID" value="HNAJ_0000185601-mRNA-1"/>
    <property type="gene ID" value="HNAJ_0000185601"/>
</dbReference>
<dbReference type="Gene3D" id="1.10.238.10">
    <property type="entry name" value="EF-hand"/>
    <property type="match status" value="1"/>
</dbReference>